<accession>A0A418VXJ2</accession>
<keyword evidence="4" id="KW-0249">Electron transport</keyword>
<dbReference type="AlphaFoldDB" id="A0A418VXJ2"/>
<dbReference type="GO" id="GO:0022900">
    <property type="term" value="P:electron transport chain"/>
    <property type="evidence" value="ECO:0007669"/>
    <property type="project" value="InterPro"/>
</dbReference>
<organism evidence="9 10">
    <name type="scientific">Azospirillum cavernae</name>
    <dbReference type="NCBI Taxonomy" id="2320860"/>
    <lineage>
        <taxon>Bacteria</taxon>
        <taxon>Pseudomonadati</taxon>
        <taxon>Pseudomonadota</taxon>
        <taxon>Alphaproteobacteria</taxon>
        <taxon>Rhodospirillales</taxon>
        <taxon>Azospirillaceae</taxon>
        <taxon>Azospirillum</taxon>
    </lineage>
</organism>
<feature type="signal peptide" evidence="8">
    <location>
        <begin position="1"/>
        <end position="22"/>
    </location>
</feature>
<dbReference type="InterPro" id="IPR010980">
    <property type="entry name" value="Cyt_c/b562"/>
</dbReference>
<keyword evidence="3 6" id="KW-0479">Metal-binding</keyword>
<feature type="chain" id="PRO_5019359480" evidence="8">
    <location>
        <begin position="23"/>
        <end position="142"/>
    </location>
</feature>
<comment type="caution">
    <text evidence="9">The sequence shown here is derived from an EMBL/GenBank/DDBJ whole genome shotgun (WGS) entry which is preliminary data.</text>
</comment>
<dbReference type="InterPro" id="IPR015984">
    <property type="entry name" value="Cyt_c_prime_subgr"/>
</dbReference>
<keyword evidence="10" id="KW-1185">Reference proteome</keyword>
<dbReference type="Pfam" id="PF01322">
    <property type="entry name" value="Cytochrom_C_2"/>
    <property type="match status" value="1"/>
</dbReference>
<dbReference type="EMBL" id="QYUL01000002">
    <property type="protein sequence ID" value="RJF81893.1"/>
    <property type="molecule type" value="Genomic_DNA"/>
</dbReference>
<keyword evidence="5 6" id="KW-0408">Iron</keyword>
<reference evidence="9 10" key="1">
    <citation type="submission" date="2018-09" db="EMBL/GenBank/DDBJ databases">
        <authorList>
            <person name="Zhu H."/>
        </authorList>
    </citation>
    <scope>NUCLEOTIDE SEQUENCE [LARGE SCALE GENOMIC DNA]</scope>
    <source>
        <strain evidence="9 10">K2W22B-5</strain>
    </source>
</reference>
<evidence type="ECO:0000256" key="1">
    <source>
        <dbReference type="ARBA" id="ARBA00022448"/>
    </source>
</evidence>
<sequence>MLSRIALAATAALLLTGSVALAQDPIKARQAGFDDLKKAMGEIKDALGKDQVAAVAPVAARIGAFATQIPGLFPPGSDKGKTGAKEVIWANFPDFIAKAKGLEDAAKILTAAAATGDKAATGKAFAAMADSCKACHQRYRSE</sequence>
<keyword evidence="2 7" id="KW-0349">Heme</keyword>
<feature type="binding site" description="covalent" evidence="7">
    <location>
        <position position="132"/>
    </location>
    <ligand>
        <name>heme c</name>
        <dbReference type="ChEBI" id="CHEBI:61717"/>
    </ligand>
</feature>
<name>A0A418VXJ2_9PROT</name>
<evidence type="ECO:0000313" key="9">
    <source>
        <dbReference type="EMBL" id="RJF81893.1"/>
    </source>
</evidence>
<feature type="binding site" description="axial binding residue" evidence="6">
    <location>
        <position position="136"/>
    </location>
    <ligand>
        <name>heme c</name>
        <dbReference type="ChEBI" id="CHEBI:61717"/>
    </ligand>
    <ligandPart>
        <name>Fe</name>
        <dbReference type="ChEBI" id="CHEBI:18248"/>
    </ligandPart>
</feature>
<gene>
    <name evidence="9" type="ORF">D3877_17510</name>
</gene>
<dbReference type="PROSITE" id="PS51009">
    <property type="entry name" value="CYTCII"/>
    <property type="match status" value="1"/>
</dbReference>
<evidence type="ECO:0000256" key="6">
    <source>
        <dbReference type="PIRSR" id="PIRSR000027-1"/>
    </source>
</evidence>
<dbReference type="GO" id="GO:0009055">
    <property type="term" value="F:electron transfer activity"/>
    <property type="evidence" value="ECO:0007669"/>
    <property type="project" value="InterPro"/>
</dbReference>
<evidence type="ECO:0000256" key="2">
    <source>
        <dbReference type="ARBA" id="ARBA00022617"/>
    </source>
</evidence>
<dbReference type="InterPro" id="IPR002321">
    <property type="entry name" value="Cyt_c_II"/>
</dbReference>
<keyword evidence="8" id="KW-0732">Signal</keyword>
<protein>
    <submittedName>
        <fullName evidence="9">Cytochrome c</fullName>
    </submittedName>
</protein>
<evidence type="ECO:0000256" key="7">
    <source>
        <dbReference type="PIRSR" id="PIRSR000027-2"/>
    </source>
</evidence>
<evidence type="ECO:0000256" key="5">
    <source>
        <dbReference type="ARBA" id="ARBA00023004"/>
    </source>
</evidence>
<dbReference type="PRINTS" id="PR00608">
    <property type="entry name" value="CYTCHROMECII"/>
</dbReference>
<dbReference type="OrthoDB" id="9811729at2"/>
<dbReference type="RefSeq" id="WP_119831976.1">
    <property type="nucleotide sequence ID" value="NZ_QYUL01000002.1"/>
</dbReference>
<dbReference type="Proteomes" id="UP000283458">
    <property type="component" value="Unassembled WGS sequence"/>
</dbReference>
<dbReference type="SUPFAM" id="SSF47175">
    <property type="entry name" value="Cytochromes"/>
    <property type="match status" value="1"/>
</dbReference>
<feature type="binding site" description="covalent" evidence="7">
    <location>
        <position position="135"/>
    </location>
    <ligand>
        <name>heme c</name>
        <dbReference type="ChEBI" id="CHEBI:61717"/>
    </ligand>
</feature>
<dbReference type="InterPro" id="IPR012127">
    <property type="entry name" value="Cyt_c_prime"/>
</dbReference>
<dbReference type="GO" id="GO:0020037">
    <property type="term" value="F:heme binding"/>
    <property type="evidence" value="ECO:0007669"/>
    <property type="project" value="InterPro"/>
</dbReference>
<evidence type="ECO:0000256" key="4">
    <source>
        <dbReference type="ARBA" id="ARBA00022982"/>
    </source>
</evidence>
<evidence type="ECO:0000256" key="8">
    <source>
        <dbReference type="SAM" id="SignalP"/>
    </source>
</evidence>
<evidence type="ECO:0000313" key="10">
    <source>
        <dbReference type="Proteomes" id="UP000283458"/>
    </source>
</evidence>
<dbReference type="GO" id="GO:0005506">
    <property type="term" value="F:iron ion binding"/>
    <property type="evidence" value="ECO:0007669"/>
    <property type="project" value="InterPro"/>
</dbReference>
<proteinExistence type="predicted"/>
<dbReference type="GO" id="GO:0042597">
    <property type="term" value="C:periplasmic space"/>
    <property type="evidence" value="ECO:0007669"/>
    <property type="project" value="InterPro"/>
</dbReference>
<comment type="PTM">
    <text evidence="7">Binds 1 heme group per subunit.</text>
</comment>
<dbReference type="Gene3D" id="1.20.120.10">
    <property type="entry name" value="Cytochrome c/b562"/>
    <property type="match status" value="1"/>
</dbReference>
<evidence type="ECO:0000256" key="3">
    <source>
        <dbReference type="ARBA" id="ARBA00022723"/>
    </source>
</evidence>
<keyword evidence="1" id="KW-0813">Transport</keyword>
<dbReference type="PIRSF" id="PIRSF000027">
    <property type="entry name" value="Cytc_c_prime"/>
    <property type="match status" value="1"/>
</dbReference>